<evidence type="ECO:0000313" key="2">
    <source>
        <dbReference type="EMBL" id="KAK7269107.1"/>
    </source>
</evidence>
<feature type="region of interest" description="Disordered" evidence="1">
    <location>
        <begin position="39"/>
        <end position="63"/>
    </location>
</feature>
<dbReference type="Proteomes" id="UP001372338">
    <property type="component" value="Unassembled WGS sequence"/>
</dbReference>
<keyword evidence="3" id="KW-1185">Reference proteome</keyword>
<reference evidence="2 3" key="1">
    <citation type="submission" date="2024-01" db="EMBL/GenBank/DDBJ databases">
        <title>The genomes of 5 underutilized Papilionoideae crops provide insights into root nodulation and disease resistanc.</title>
        <authorList>
            <person name="Yuan L."/>
        </authorList>
    </citation>
    <scope>NUCLEOTIDE SEQUENCE [LARGE SCALE GENOMIC DNA]</scope>
    <source>
        <strain evidence="2">ZHUSHIDOU_FW_LH</strain>
        <tissue evidence="2">Leaf</tissue>
    </source>
</reference>
<name>A0AAN9I7I7_CROPI</name>
<dbReference type="EMBL" id="JAYWIO010000004">
    <property type="protein sequence ID" value="KAK7269107.1"/>
    <property type="molecule type" value="Genomic_DNA"/>
</dbReference>
<comment type="caution">
    <text evidence="2">The sequence shown here is derived from an EMBL/GenBank/DDBJ whole genome shotgun (WGS) entry which is preliminary data.</text>
</comment>
<gene>
    <name evidence="2" type="ORF">RIF29_21823</name>
</gene>
<organism evidence="2 3">
    <name type="scientific">Crotalaria pallida</name>
    <name type="common">Smooth rattlebox</name>
    <name type="synonym">Crotalaria striata</name>
    <dbReference type="NCBI Taxonomy" id="3830"/>
    <lineage>
        <taxon>Eukaryota</taxon>
        <taxon>Viridiplantae</taxon>
        <taxon>Streptophyta</taxon>
        <taxon>Embryophyta</taxon>
        <taxon>Tracheophyta</taxon>
        <taxon>Spermatophyta</taxon>
        <taxon>Magnoliopsida</taxon>
        <taxon>eudicotyledons</taxon>
        <taxon>Gunneridae</taxon>
        <taxon>Pentapetalae</taxon>
        <taxon>rosids</taxon>
        <taxon>fabids</taxon>
        <taxon>Fabales</taxon>
        <taxon>Fabaceae</taxon>
        <taxon>Papilionoideae</taxon>
        <taxon>50 kb inversion clade</taxon>
        <taxon>genistoids sensu lato</taxon>
        <taxon>core genistoids</taxon>
        <taxon>Crotalarieae</taxon>
        <taxon>Crotalaria</taxon>
    </lineage>
</organism>
<feature type="compositionally biased region" description="Basic residues" evidence="1">
    <location>
        <begin position="41"/>
        <end position="51"/>
    </location>
</feature>
<dbReference type="AlphaFoldDB" id="A0AAN9I7I7"/>
<sequence>MWTGYLSSSSQCMDYLVCYEKIICVALLFIKDGRENDLQASRHRQRYHRTPQHPGGGEGSVTKEKGDYAAAVRAWLQGGRDSRLGGEEERGVAATHDFPGREMEA</sequence>
<feature type="region of interest" description="Disordered" evidence="1">
    <location>
        <begin position="80"/>
        <end position="105"/>
    </location>
</feature>
<proteinExistence type="predicted"/>
<evidence type="ECO:0000256" key="1">
    <source>
        <dbReference type="SAM" id="MobiDB-lite"/>
    </source>
</evidence>
<accession>A0AAN9I7I7</accession>
<evidence type="ECO:0000313" key="3">
    <source>
        <dbReference type="Proteomes" id="UP001372338"/>
    </source>
</evidence>
<feature type="compositionally biased region" description="Basic and acidic residues" evidence="1">
    <location>
        <begin position="80"/>
        <end position="91"/>
    </location>
</feature>
<protein>
    <submittedName>
        <fullName evidence="2">Uncharacterized protein</fullName>
    </submittedName>
</protein>